<sequence>MTVQFDLEALGWRVLLLGGVSGIGKSSVAQRLGQCLGFPWLQVDDFRLAFVRSGVPFPDADAVPTFDGAGGLLAHGELLSPAIEVVIENHIDQRSPAILEGDAILPSLFERPSVRRNADSGWLRAIFLYEPEERVIHENMRTRGRTLADPAHARKNWLYGQWLRQEAERYGLPTLPARPWQTLEDRILTTAQVPLIPRSALRAPHSPETRP</sequence>
<reference evidence="1" key="1">
    <citation type="submission" date="2020-02" db="EMBL/GenBank/DDBJ databases">
        <authorList>
            <person name="Meier V. D."/>
        </authorList>
    </citation>
    <scope>NUCLEOTIDE SEQUENCE</scope>
    <source>
        <strain evidence="1">AVDCRST_MAG18</strain>
    </source>
</reference>
<evidence type="ECO:0000313" key="1">
    <source>
        <dbReference type="EMBL" id="CAA9587437.1"/>
    </source>
</evidence>
<dbReference type="Gene3D" id="3.40.50.300">
    <property type="entry name" value="P-loop containing nucleotide triphosphate hydrolases"/>
    <property type="match status" value="1"/>
</dbReference>
<proteinExistence type="predicted"/>
<accession>A0A6J4VSG0</accession>
<dbReference type="InterPro" id="IPR027417">
    <property type="entry name" value="P-loop_NTPase"/>
</dbReference>
<dbReference type="SUPFAM" id="SSF52540">
    <property type="entry name" value="P-loop containing nucleoside triphosphate hydrolases"/>
    <property type="match status" value="1"/>
</dbReference>
<organism evidence="1">
    <name type="scientific">uncultured Thermomicrobiales bacterium</name>
    <dbReference type="NCBI Taxonomy" id="1645740"/>
    <lineage>
        <taxon>Bacteria</taxon>
        <taxon>Pseudomonadati</taxon>
        <taxon>Thermomicrobiota</taxon>
        <taxon>Thermomicrobia</taxon>
        <taxon>Thermomicrobiales</taxon>
        <taxon>environmental samples</taxon>
    </lineage>
</organism>
<name>A0A6J4VSG0_9BACT</name>
<protein>
    <submittedName>
        <fullName evidence="1">Uncharacterized protein</fullName>
    </submittedName>
</protein>
<gene>
    <name evidence="1" type="ORF">AVDCRST_MAG18-4129</name>
</gene>
<dbReference type="EMBL" id="CADCWN010000327">
    <property type="protein sequence ID" value="CAA9587437.1"/>
    <property type="molecule type" value="Genomic_DNA"/>
</dbReference>
<dbReference type="AlphaFoldDB" id="A0A6J4VSG0"/>